<evidence type="ECO:0000256" key="5">
    <source>
        <dbReference type="ARBA" id="ARBA00023157"/>
    </source>
</evidence>
<feature type="active site" description="Charge relay system" evidence="6">
    <location>
        <position position="275"/>
    </location>
</feature>
<evidence type="ECO:0000313" key="9">
    <source>
        <dbReference type="Proteomes" id="UP000516764"/>
    </source>
</evidence>
<keyword evidence="4 6" id="KW-0720">Serine protease</keyword>
<keyword evidence="5" id="KW-1015">Disulfide bond</keyword>
<dbReference type="InterPro" id="IPR000209">
    <property type="entry name" value="Peptidase_S8/S53_dom"/>
</dbReference>
<dbReference type="Gene3D" id="2.60.120.290">
    <property type="entry name" value="Spermadhesin, CUB domain"/>
    <property type="match status" value="1"/>
</dbReference>
<keyword evidence="9" id="KW-1185">Reference proteome</keyword>
<evidence type="ECO:0000256" key="4">
    <source>
        <dbReference type="ARBA" id="ARBA00022825"/>
    </source>
</evidence>
<sequence length="561" mass="62868">MNKKILKLYFCFITIIGSNLIYSQNSHKSDLWAFDILNIPENKTKGKDLTQITIAVIDDGFMLSHKSIASFLYKNTSEVENNFIDDDGNGYIDDFIGWDIADDDSNVNIPEGKEANYYHGTYVASLITRIASIHYGALAKDYIKIMPIKVLEDNANNTYLKKGYDGVKYAIDNGADIICLSWSGGFPTEKQKTLMKQAKAKGIIIVSSAGNFNERKVLYPANFKEVIAVAGVGVDLEKGKFSNFGDKISISAPSEYVKGAYPVQKNAYIHDNGTSASAGLVAGVIALLKSKNPSLNKEEVEAIINNSSNSNSTEKNKYLGLLGSGIIDVEKAILSLNEPNKFFSSNKNRGAILYNKRNSDSIYTIKPEGVFSGFNLSLSSKEVKKKKNNYFSIYLKDTLWRNFNLENIPKKLYIPANSFTVKTKAKFKKKDIFKMSFYSKSIDSTKLYCKEITNLSKNGEVVNNGSLENNYVNNTSCRWVITAPKNKRIKFLFNKMDTEPNVDFVYIADGESLVQENIFAKFSGNNLPPVVSSNSNKVLVWFITDKKNTKKGWEFKYEFVD</sequence>
<organism evidence="8 9">
    <name type="scientific">Polaribacter haliotis</name>
    <dbReference type="NCBI Taxonomy" id="1888915"/>
    <lineage>
        <taxon>Bacteria</taxon>
        <taxon>Pseudomonadati</taxon>
        <taxon>Bacteroidota</taxon>
        <taxon>Flavobacteriia</taxon>
        <taxon>Flavobacteriales</taxon>
        <taxon>Flavobacteriaceae</taxon>
    </lineage>
</organism>
<comment type="similarity">
    <text evidence="1 6">Belongs to the peptidase S8 family.</text>
</comment>
<accession>A0A7L8AG46</accession>
<reference evidence="8 9" key="1">
    <citation type="journal article" date="2016" name="Int. J. Syst. Evol. Microbiol.">
        <title>Polaribacter haliotis sp. nov., isolated from the gut of abalone Haliotis discus hannai.</title>
        <authorList>
            <person name="Kim Y.O."/>
            <person name="Park I.S."/>
            <person name="Park S."/>
            <person name="Nam B.H."/>
            <person name="Park J.M."/>
            <person name="Kim D.G."/>
            <person name="Yoon J.H."/>
        </authorList>
    </citation>
    <scope>NUCLEOTIDE SEQUENCE [LARGE SCALE GENOMIC DNA]</scope>
    <source>
        <strain evidence="8 9">KCTC 52418</strain>
    </source>
</reference>
<dbReference type="RefSeq" id="WP_176397598.1">
    <property type="nucleotide sequence ID" value="NZ_CP061813.1"/>
</dbReference>
<dbReference type="InterPro" id="IPR035914">
    <property type="entry name" value="Sperma_CUB_dom_sf"/>
</dbReference>
<dbReference type="InterPro" id="IPR050131">
    <property type="entry name" value="Peptidase_S8_subtilisin-like"/>
</dbReference>
<gene>
    <name evidence="8" type="ORF">H9I45_00685</name>
</gene>
<dbReference type="InterPro" id="IPR000859">
    <property type="entry name" value="CUB_dom"/>
</dbReference>
<evidence type="ECO:0000256" key="2">
    <source>
        <dbReference type="ARBA" id="ARBA00022670"/>
    </source>
</evidence>
<evidence type="ECO:0000259" key="7">
    <source>
        <dbReference type="PROSITE" id="PS01180"/>
    </source>
</evidence>
<evidence type="ECO:0000256" key="3">
    <source>
        <dbReference type="ARBA" id="ARBA00022801"/>
    </source>
</evidence>
<dbReference type="PROSITE" id="PS01180">
    <property type="entry name" value="CUB"/>
    <property type="match status" value="1"/>
</dbReference>
<dbReference type="EMBL" id="CP061813">
    <property type="protein sequence ID" value="QOD60986.1"/>
    <property type="molecule type" value="Genomic_DNA"/>
</dbReference>
<dbReference type="PANTHER" id="PTHR43806:SF11">
    <property type="entry name" value="CEREVISIN-RELATED"/>
    <property type="match status" value="1"/>
</dbReference>
<dbReference type="GO" id="GO:0006508">
    <property type="term" value="P:proteolysis"/>
    <property type="evidence" value="ECO:0007669"/>
    <property type="project" value="UniProtKB-KW"/>
</dbReference>
<evidence type="ECO:0000256" key="1">
    <source>
        <dbReference type="ARBA" id="ARBA00011073"/>
    </source>
</evidence>
<evidence type="ECO:0000256" key="6">
    <source>
        <dbReference type="PROSITE-ProRule" id="PRU01240"/>
    </source>
</evidence>
<dbReference type="SUPFAM" id="SSF49854">
    <property type="entry name" value="Spermadhesin, CUB domain"/>
    <property type="match status" value="1"/>
</dbReference>
<dbReference type="AlphaFoldDB" id="A0A7L8AG46"/>
<dbReference type="InterPro" id="IPR015500">
    <property type="entry name" value="Peptidase_S8_subtilisin-rel"/>
</dbReference>
<dbReference type="Proteomes" id="UP000516764">
    <property type="component" value="Chromosome"/>
</dbReference>
<name>A0A7L8AG46_9FLAO</name>
<dbReference type="InterPro" id="IPR023827">
    <property type="entry name" value="Peptidase_S8_Asp-AS"/>
</dbReference>
<proteinExistence type="inferred from homology"/>
<dbReference type="SUPFAM" id="SSF52743">
    <property type="entry name" value="Subtilisin-like"/>
    <property type="match status" value="1"/>
</dbReference>
<dbReference type="Pfam" id="PF00431">
    <property type="entry name" value="CUB"/>
    <property type="match status" value="1"/>
</dbReference>
<dbReference type="CDD" id="cd00041">
    <property type="entry name" value="CUB"/>
    <property type="match status" value="1"/>
</dbReference>
<dbReference type="PROSITE" id="PS51892">
    <property type="entry name" value="SUBTILASE"/>
    <property type="match status" value="1"/>
</dbReference>
<dbReference type="SMART" id="SM00042">
    <property type="entry name" value="CUB"/>
    <property type="match status" value="1"/>
</dbReference>
<dbReference type="Pfam" id="PF00082">
    <property type="entry name" value="Peptidase_S8"/>
    <property type="match status" value="1"/>
</dbReference>
<evidence type="ECO:0000313" key="8">
    <source>
        <dbReference type="EMBL" id="QOD60986.1"/>
    </source>
</evidence>
<dbReference type="Gene3D" id="3.40.50.200">
    <property type="entry name" value="Peptidase S8/S53 domain"/>
    <property type="match status" value="1"/>
</dbReference>
<dbReference type="InterPro" id="IPR036852">
    <property type="entry name" value="Peptidase_S8/S53_dom_sf"/>
</dbReference>
<dbReference type="PROSITE" id="PS00136">
    <property type="entry name" value="SUBTILASE_ASP"/>
    <property type="match status" value="1"/>
</dbReference>
<dbReference type="GO" id="GO:0004252">
    <property type="term" value="F:serine-type endopeptidase activity"/>
    <property type="evidence" value="ECO:0007669"/>
    <property type="project" value="UniProtKB-UniRule"/>
</dbReference>
<feature type="active site" description="Charge relay system" evidence="6">
    <location>
        <position position="58"/>
    </location>
</feature>
<dbReference type="PANTHER" id="PTHR43806">
    <property type="entry name" value="PEPTIDASE S8"/>
    <property type="match status" value="1"/>
</dbReference>
<feature type="active site" description="Charge relay system" evidence="6">
    <location>
        <position position="119"/>
    </location>
</feature>
<keyword evidence="2 6" id="KW-0645">Protease</keyword>
<keyword evidence="3 6" id="KW-0378">Hydrolase</keyword>
<dbReference type="KEGG" id="phal:H9I45_00685"/>
<feature type="domain" description="CUB" evidence="7">
    <location>
        <begin position="449"/>
        <end position="560"/>
    </location>
</feature>
<protein>
    <submittedName>
        <fullName evidence="8">S8 family serine peptidase</fullName>
    </submittedName>
</protein>
<dbReference type="PRINTS" id="PR00723">
    <property type="entry name" value="SUBTILISIN"/>
</dbReference>